<reference evidence="6 7" key="1">
    <citation type="submission" date="2018-08" db="EMBL/GenBank/DDBJ databases">
        <title>The draft genome squence of Brumimicrobium sp. N62.</title>
        <authorList>
            <person name="Du Z.-J."/>
            <person name="Luo H.-R."/>
        </authorList>
    </citation>
    <scope>NUCLEOTIDE SEQUENCE [LARGE SCALE GENOMIC DNA]</scope>
    <source>
        <strain evidence="6 7">N62</strain>
    </source>
</reference>
<dbReference type="Proteomes" id="UP000257127">
    <property type="component" value="Unassembled WGS sequence"/>
</dbReference>
<keyword evidence="7" id="KW-1185">Reference proteome</keyword>
<dbReference type="RefSeq" id="WP_116880184.1">
    <property type="nucleotide sequence ID" value="NZ_QURB01000002.1"/>
</dbReference>
<feature type="coiled-coil region" evidence="4">
    <location>
        <begin position="926"/>
        <end position="953"/>
    </location>
</feature>
<dbReference type="SMART" id="SM00028">
    <property type="entry name" value="TPR"/>
    <property type="match status" value="18"/>
</dbReference>
<evidence type="ECO:0000256" key="5">
    <source>
        <dbReference type="SAM" id="MobiDB-lite"/>
    </source>
</evidence>
<dbReference type="PANTHER" id="PTHR44858:SF1">
    <property type="entry name" value="UDP-N-ACETYLGLUCOSAMINE--PEPTIDE N-ACETYLGLUCOSAMINYLTRANSFERASE SPINDLY-RELATED"/>
    <property type="match status" value="1"/>
</dbReference>
<dbReference type="InterPro" id="IPR050498">
    <property type="entry name" value="Ycf3"/>
</dbReference>
<feature type="coiled-coil region" evidence="4">
    <location>
        <begin position="677"/>
        <end position="714"/>
    </location>
</feature>
<feature type="coiled-coil region" evidence="4">
    <location>
        <begin position="1764"/>
        <end position="1791"/>
    </location>
</feature>
<dbReference type="Gene3D" id="2.60.40.1120">
    <property type="entry name" value="Carboxypeptidase-like, regulatory domain"/>
    <property type="match status" value="1"/>
</dbReference>
<dbReference type="SUPFAM" id="SSF49464">
    <property type="entry name" value="Carboxypeptidase regulatory domain-like"/>
    <property type="match status" value="1"/>
</dbReference>
<gene>
    <name evidence="6" type="ORF">DXU93_05120</name>
</gene>
<dbReference type="Gene3D" id="1.25.40.10">
    <property type="entry name" value="Tetratricopeptide repeat domain"/>
    <property type="match status" value="7"/>
</dbReference>
<dbReference type="OrthoDB" id="1467230at2"/>
<accession>A0A3E1F072</accession>
<dbReference type="GO" id="GO:0009279">
    <property type="term" value="C:cell outer membrane"/>
    <property type="evidence" value="ECO:0007669"/>
    <property type="project" value="TreeGrafter"/>
</dbReference>
<dbReference type="GO" id="GO:0046813">
    <property type="term" value="P:receptor-mediated virion attachment to host cell"/>
    <property type="evidence" value="ECO:0007669"/>
    <property type="project" value="TreeGrafter"/>
</dbReference>
<dbReference type="PANTHER" id="PTHR44858">
    <property type="entry name" value="TETRATRICOPEPTIDE REPEAT PROTEIN 6"/>
    <property type="match status" value="1"/>
</dbReference>
<dbReference type="InterPro" id="IPR011990">
    <property type="entry name" value="TPR-like_helical_dom_sf"/>
</dbReference>
<feature type="coiled-coil region" evidence="4">
    <location>
        <begin position="1121"/>
        <end position="1148"/>
    </location>
</feature>
<proteinExistence type="predicted"/>
<feature type="coiled-coil region" evidence="4">
    <location>
        <begin position="146"/>
        <end position="184"/>
    </location>
</feature>
<keyword evidence="1" id="KW-0677">Repeat</keyword>
<evidence type="ECO:0000256" key="1">
    <source>
        <dbReference type="ARBA" id="ARBA00022737"/>
    </source>
</evidence>
<evidence type="ECO:0000313" key="6">
    <source>
        <dbReference type="EMBL" id="RFC55205.1"/>
    </source>
</evidence>
<dbReference type="InterPro" id="IPR008969">
    <property type="entry name" value="CarboxyPept-like_regulatory"/>
</dbReference>
<comment type="caution">
    <text evidence="6">The sequence shown here is derived from an EMBL/GenBank/DDBJ whole genome shotgun (WGS) entry which is preliminary data.</text>
</comment>
<feature type="coiled-coil region" evidence="4">
    <location>
        <begin position="1184"/>
        <end position="1211"/>
    </location>
</feature>
<dbReference type="SUPFAM" id="SSF48452">
    <property type="entry name" value="TPR-like"/>
    <property type="match status" value="4"/>
</dbReference>
<evidence type="ECO:0000313" key="7">
    <source>
        <dbReference type="Proteomes" id="UP000257127"/>
    </source>
</evidence>
<protein>
    <recommendedName>
        <fullName evidence="8">Tetratricopeptide repeat protein</fullName>
    </recommendedName>
</protein>
<evidence type="ECO:0000256" key="4">
    <source>
        <dbReference type="SAM" id="Coils"/>
    </source>
</evidence>
<dbReference type="PROSITE" id="PS50005">
    <property type="entry name" value="TPR"/>
    <property type="match status" value="1"/>
</dbReference>
<feature type="repeat" description="TPR" evidence="3">
    <location>
        <begin position="1257"/>
        <end position="1290"/>
    </location>
</feature>
<evidence type="ECO:0000256" key="2">
    <source>
        <dbReference type="ARBA" id="ARBA00022803"/>
    </source>
</evidence>
<keyword evidence="2 3" id="KW-0802">TPR repeat</keyword>
<dbReference type="InterPro" id="IPR019734">
    <property type="entry name" value="TPR_rpt"/>
</dbReference>
<evidence type="ECO:0000256" key="3">
    <source>
        <dbReference type="PROSITE-ProRule" id="PRU00339"/>
    </source>
</evidence>
<sequence length="1890" mass="213723">MKHFFSILAFVLFVNFGYGQNITYDGTITDMDSQKSISGVTVTVLSGGLNVTSSTTSGGGKYSVNFPVGKKYTVKYTKSGYVTKIIELDVTSVIAEDMPPGGKIFPPINLDLFQKRPGYDFSFLETTPVVKWYLDGDRMNYNNGQMMQTKKKIENLLLEAESALKNADAEYNKLIKDADKLFDEGKLEEALNKYVAALQLPGKQKEAHPNARLLEIEELLQKKEEEELAFQQDNQAYLNLIAAADNFAKAKEYDKAISKYEEAIVIKDDEQYPKDRIATLNAEKEKAKKQAEYDKLIKRADGFFKQNSVQAARDMYQNALKILPNEEYPKSQLEIIKGKLDEQKAIKEKKDNYNKAVAEADKLFDAGNFEEAIVKYEEALTFESAATYPPGRIKMAKEEISKAKSQEEFNKLVTEADAHISAKEYQPAIDKYTQAIALMESPEVQTKLDNAKSLLEEQKNKEQQAQQIADLLTAAKEKVSAEDYSGAINDFDAVLAIDETNTEAKTGKENAAALLEEKKVSQEKQAKFEELVAAADQAFEAKTWEEAKTKYVEAQGVFDDNEHVNNRITEVESKIAEAQKSEQIDGLLASAKEKLTAEDFSGAITDFDAVLAIEETNAEAIKGKENAETLLVEKNANQEKESQFNELVTTADQAFDNAEWEKAKEKYLEAKALFDDNKHVNERIEAVETALSKVAEQEANSAEIQALLDEAEALKPENKWSEVISKYESALAIDEERTDVSDMLEAAKASKAEYEAQQAKAESSEQIQALIDEAEALKPENKWSEVISKYESALAIDEERTDVSEMLEAAKASKAEFEAQQAKAESSEQIQALLDEAEALKPENKWSEVISKYESALAIDEERTDVSEMLEAAKASKAEFEAQQAKAESSEQIQALLDEAEALKPENKWSEVISKYESALAIDEGRTDVSEMLEAAKASKAEYEAQQSEKEAKAEFNSLVSAADEAFDAENWNKAKEKYSAAKAINDGDEHVNNRIEKIEEQLALQSENAEKNAEIQALLDEAEALKPENKWSDVIAKYEKALKIDESRTDVEEKLTAAKASKEAFETAQNQSEEFEALKEDGNKLFDKEKWENAQAKYEEALKIQTDSEIEANMNVIKEKLAAIQANKQAEINAEKYDEEIQLAASAVKEEKFEEAITHLKTAKNLKPSETFPQEEIDRVQSILDKVNAKDQLEENYKKAIANADKAFNSGDYKESIVLYNEALSYKAEEEYPKAQILKVDQAITENASNQVEEEYNNFISAGDTEFVNKNYEKALANYKSALEIKEEDSKAKDKIDETQQILDNLAEAKRKQESQEEMFDEYIAEADQLFKDESYQQAKSAYQKALSIKSDDAYAKEQLSKSIQKASEELAKKQDLRYKQSIKIADEYFNNEEYEKAITAYKSASNLKSTSQYPKTQIAKAQQKLAALIKEKGGLENLGEKSNISILEGAALLQEGEIERERLKQAAVANRLSKFEGEDAQRELSDYDERVEFNNEVKAIADLRDQSQLKEEENKGELAQKVDDQIYTFEKKTNQLTKYKDGELSRSSQEIEYVKDDFDVEKADYRAKHKDAIEELKAIESERNIMTKTESKHHHVKVTATGEEIDEIENGQNPVEDSRTEYEDVIRLQDEAILAEIKVAESSQEKGAIQQQMKEDLLAYEMTLEKKYENEASTVHGVSVEIDEQITAYENQYDKTTLGKDDARQRAVEQLKEMDQSQQVQNLERSKEKEDRTEEIYLEVEGIKTENTERSIKNTKDLTVVEKDVKERIDNYEEKNRNKRQREVEENRNTGSYIDDIENNKINFTEAIANELGEDFPEGVTQENYIRKDSKGIPVKIVTRRIVVVDGRGEVYIRTQTRNGLTYSKNGSPVTEQNWINGTEDANLEKHY</sequence>
<feature type="region of interest" description="Disordered" evidence="5">
    <location>
        <begin position="1714"/>
        <end position="1734"/>
    </location>
</feature>
<feature type="coiled-coil region" evidence="4">
    <location>
        <begin position="1270"/>
        <end position="1327"/>
    </location>
</feature>
<evidence type="ECO:0008006" key="8">
    <source>
        <dbReference type="Google" id="ProtNLM"/>
    </source>
</evidence>
<organism evidence="6 7">
    <name type="scientific">Brumimicrobium aurantiacum</name>
    <dbReference type="NCBI Taxonomy" id="1737063"/>
    <lineage>
        <taxon>Bacteria</taxon>
        <taxon>Pseudomonadati</taxon>
        <taxon>Bacteroidota</taxon>
        <taxon>Flavobacteriia</taxon>
        <taxon>Flavobacteriales</taxon>
        <taxon>Crocinitomicaceae</taxon>
        <taxon>Brumimicrobium</taxon>
    </lineage>
</organism>
<keyword evidence="4" id="KW-0175">Coiled coil</keyword>
<feature type="coiled-coil region" evidence="4">
    <location>
        <begin position="444"/>
        <end position="517"/>
    </location>
</feature>
<feature type="coiled-coil region" evidence="4">
    <location>
        <begin position="993"/>
        <end position="1022"/>
    </location>
</feature>
<name>A0A3E1F072_9FLAO</name>
<dbReference type="EMBL" id="QURB01000002">
    <property type="protein sequence ID" value="RFC55205.1"/>
    <property type="molecule type" value="Genomic_DNA"/>
</dbReference>